<evidence type="ECO:0000313" key="2">
    <source>
        <dbReference type="EMBL" id="QQR32003.1"/>
    </source>
</evidence>
<evidence type="ECO:0000313" key="1">
    <source>
        <dbReference type="EMBL" id="ASB42779.1"/>
    </source>
</evidence>
<dbReference type="InterPro" id="IPR025957">
    <property type="entry name" value="Cys_rich_KTR"/>
</dbReference>
<evidence type="ECO:0000313" key="4">
    <source>
        <dbReference type="Proteomes" id="UP000596035"/>
    </source>
</evidence>
<dbReference type="Proteomes" id="UP000596035">
    <property type="component" value="Chromosome"/>
</dbReference>
<reference evidence="1" key="1">
    <citation type="journal article" date="2017" name="Genome Announc.">
        <title>High-Quality Whole-Genome Sequences of the Oligo-Mouse-Microbiota Bacterial Community.</title>
        <authorList>
            <person name="Garzetti D."/>
            <person name="Brugiroux S."/>
            <person name="Bunk B."/>
            <person name="Pukall R."/>
            <person name="McCoy K.D."/>
            <person name="Macpherson A.J."/>
            <person name="Stecher B."/>
        </authorList>
    </citation>
    <scope>NUCLEOTIDE SEQUENCE</scope>
    <source>
        <strain evidence="1">KB18</strain>
    </source>
</reference>
<accession>A0A1Z2XWJ4</accession>
<dbReference type="Pfam" id="PF14205">
    <property type="entry name" value="Cys_rich_KTR"/>
    <property type="match status" value="1"/>
</dbReference>
<name>A0A1Z2XWJ4_9FIRM</name>
<dbReference type="KEGG" id="amur:ADH66_14545"/>
<dbReference type="EMBL" id="CP065321">
    <property type="protein sequence ID" value="QQR32003.1"/>
    <property type="molecule type" value="Genomic_DNA"/>
</dbReference>
<reference evidence="3" key="2">
    <citation type="submission" date="2017-05" db="EMBL/GenBank/DDBJ databases">
        <title>Improved OligoMM genomes.</title>
        <authorList>
            <person name="Garzetti D."/>
        </authorList>
    </citation>
    <scope>NUCLEOTIDE SEQUENCE [LARGE SCALE GENOMIC DNA]</scope>
    <source>
        <strain evidence="3">KB18</strain>
    </source>
</reference>
<dbReference type="EMBL" id="CP021422">
    <property type="protein sequence ID" value="ASB42779.1"/>
    <property type="molecule type" value="Genomic_DNA"/>
</dbReference>
<evidence type="ECO:0000313" key="3">
    <source>
        <dbReference type="Proteomes" id="UP000196710"/>
    </source>
</evidence>
<keyword evidence="3" id="KW-1185">Reference proteome</keyword>
<proteinExistence type="predicted"/>
<protein>
    <submittedName>
        <fullName evidence="1">Conjugal transfer protein</fullName>
    </submittedName>
    <submittedName>
        <fullName evidence="2">Cysteine-rich KTR domain-containing protein</fullName>
    </submittedName>
</protein>
<reference evidence="2 4" key="3">
    <citation type="submission" date="2020-11" db="EMBL/GenBank/DDBJ databases">
        <title>Closed and high quality bacterial genomes of the OMM12 community.</title>
        <authorList>
            <person name="Marbouty M."/>
            <person name="Lamy-Besnier Q."/>
            <person name="Debarbieux L."/>
            <person name="Koszul R."/>
        </authorList>
    </citation>
    <scope>NUCLEOTIDE SEQUENCE [LARGE SCALE GENOMIC DNA]</scope>
    <source>
        <strain evidence="2 4">KB18</strain>
    </source>
</reference>
<gene>
    <name evidence="1" type="ORF">ADH66_14545</name>
    <name evidence="2" type="ORF">I5Q82_04920</name>
</gene>
<dbReference type="Proteomes" id="UP000196710">
    <property type="component" value="Chromosome"/>
</dbReference>
<organism evidence="2 4">
    <name type="scientific">Acutalibacter muris</name>
    <dbReference type="NCBI Taxonomy" id="1796620"/>
    <lineage>
        <taxon>Bacteria</taxon>
        <taxon>Bacillati</taxon>
        <taxon>Bacillota</taxon>
        <taxon>Clostridia</taxon>
        <taxon>Eubacteriales</taxon>
        <taxon>Acutalibacteraceae</taxon>
        <taxon>Acutalibacter</taxon>
    </lineage>
</organism>
<dbReference type="AlphaFoldDB" id="A0A1Z2XWJ4"/>
<sequence length="55" mass="6285">MAETQWIHCPVCGNKTRVKLRKDSVLVNFPLFCPKCKNESIIKANGLKVVIQKEK</sequence>
<dbReference type="RefSeq" id="WP_066541911.1">
    <property type="nucleotide sequence ID" value="NZ_CAPVCI010000023.1"/>
</dbReference>